<gene>
    <name evidence="1" type="ORF">L2764_25795</name>
</gene>
<reference evidence="1 2" key="1">
    <citation type="submission" date="2022-01" db="EMBL/GenBank/DDBJ databases">
        <title>Whole genome-based taxonomy of the Shewanellaceae.</title>
        <authorList>
            <person name="Martin-Rodriguez A.J."/>
        </authorList>
    </citation>
    <scope>NUCLEOTIDE SEQUENCE [LARGE SCALE GENOMIC DNA]</scope>
    <source>
        <strain evidence="1 2">DSM 17177</strain>
    </source>
</reference>
<dbReference type="EMBL" id="JAKIKS010000213">
    <property type="protein sequence ID" value="MCL1127784.1"/>
    <property type="molecule type" value="Genomic_DNA"/>
</dbReference>
<name>A0ABT0LJA6_9GAMM</name>
<dbReference type="RefSeq" id="WP_248943217.1">
    <property type="nucleotide sequence ID" value="NZ_JAKIKS010000213.1"/>
</dbReference>
<evidence type="ECO:0000313" key="2">
    <source>
        <dbReference type="Proteomes" id="UP001203423"/>
    </source>
</evidence>
<protein>
    <submittedName>
        <fullName evidence="1">Uncharacterized protein</fullName>
    </submittedName>
</protein>
<evidence type="ECO:0000313" key="1">
    <source>
        <dbReference type="EMBL" id="MCL1127784.1"/>
    </source>
</evidence>
<keyword evidence="2" id="KW-1185">Reference proteome</keyword>
<accession>A0ABT0LJA6</accession>
<proteinExistence type="predicted"/>
<organism evidence="1 2">
    <name type="scientific">Shewanella surugensis</name>
    <dbReference type="NCBI Taxonomy" id="212020"/>
    <lineage>
        <taxon>Bacteria</taxon>
        <taxon>Pseudomonadati</taxon>
        <taxon>Pseudomonadota</taxon>
        <taxon>Gammaproteobacteria</taxon>
        <taxon>Alteromonadales</taxon>
        <taxon>Shewanellaceae</taxon>
        <taxon>Shewanella</taxon>
    </lineage>
</organism>
<sequence>MRFINLLLIFFISPLIYAADGFDFEKTKTAPELRDAYINLNNRYEFCMDQRKRQLKPIKNAWLASLSKKDKGFVLMKLDDIAFNRCVKAETTIFNDTLVKYTIETQNFEAIETWVELNKPFRPEESQAALKKLDQNEIEKLSHYPQLYAPFKVMEAAKIVTK</sequence>
<dbReference type="Proteomes" id="UP001203423">
    <property type="component" value="Unassembled WGS sequence"/>
</dbReference>
<comment type="caution">
    <text evidence="1">The sequence shown here is derived from an EMBL/GenBank/DDBJ whole genome shotgun (WGS) entry which is preliminary data.</text>
</comment>